<evidence type="ECO:0000313" key="5">
    <source>
        <dbReference type="WormBase" id="SRAE_1000221700"/>
    </source>
</evidence>
<dbReference type="WormBase" id="SRAE_1000221700">
    <property type="protein sequence ID" value="SRP09419"/>
    <property type="gene ID" value="WBGene00258831"/>
</dbReference>
<accession>A0A090L2A9</accession>
<name>A0A090L2A9_STRRB</name>
<dbReference type="Proteomes" id="UP000035682">
    <property type="component" value="Unplaced"/>
</dbReference>
<dbReference type="AlphaFoldDB" id="A0A090L2A9"/>
<dbReference type="GeneID" id="36376326"/>
<reference evidence="4" key="2">
    <citation type="submission" date="2020-12" db="UniProtKB">
        <authorList>
            <consortium name="WormBaseParasite"/>
        </authorList>
    </citation>
    <scope>IDENTIFICATION</scope>
</reference>
<feature type="compositionally biased region" description="Low complexity" evidence="1">
    <location>
        <begin position="86"/>
        <end position="101"/>
    </location>
</feature>
<protein>
    <submittedName>
        <fullName evidence="2 4">Uncharacterized protein</fullName>
    </submittedName>
</protein>
<evidence type="ECO:0000313" key="3">
    <source>
        <dbReference type="Proteomes" id="UP000035682"/>
    </source>
</evidence>
<dbReference type="WBParaSite" id="SRAE_1000221700.1">
    <property type="protein sequence ID" value="SRAE_1000221700.1"/>
    <property type="gene ID" value="WBGene00258831"/>
</dbReference>
<evidence type="ECO:0000313" key="4">
    <source>
        <dbReference type="WBParaSite" id="SRAE_1000221700.1"/>
    </source>
</evidence>
<dbReference type="EMBL" id="LN609528">
    <property type="protein sequence ID" value="CEF63961.1"/>
    <property type="molecule type" value="Genomic_DNA"/>
</dbReference>
<proteinExistence type="predicted"/>
<evidence type="ECO:0000256" key="1">
    <source>
        <dbReference type="SAM" id="MobiDB-lite"/>
    </source>
</evidence>
<dbReference type="RefSeq" id="XP_024503162.1">
    <property type="nucleotide sequence ID" value="XM_024649268.1"/>
</dbReference>
<evidence type="ECO:0000313" key="2">
    <source>
        <dbReference type="EMBL" id="CEF63961.1"/>
    </source>
</evidence>
<keyword evidence="3" id="KW-1185">Reference proteome</keyword>
<feature type="region of interest" description="Disordered" evidence="1">
    <location>
        <begin position="74"/>
        <end position="116"/>
    </location>
</feature>
<feature type="region of interest" description="Disordered" evidence="1">
    <location>
        <begin position="1"/>
        <end position="20"/>
    </location>
</feature>
<sequence length="153" mass="17901">MTAKSRLYSYTSSFDPPKQRNLQSEIVQRNIRNGLNGDRSLMRSKSFNKLKNRDIEWHFQMKHYIEHRMKVLNAKPTINTKPKIRSASVSGNSSKASSKLSTRPPTGDSNESKYNYNINYKKKHKEITEMAQNEMRESMLRCLSKMNLNNKNK</sequence>
<dbReference type="CTD" id="36376326"/>
<feature type="compositionally biased region" description="Polar residues" evidence="1">
    <location>
        <begin position="8"/>
        <end position="20"/>
    </location>
</feature>
<gene>
    <name evidence="2 4 5" type="ORF">SRAE_1000221700</name>
</gene>
<organism evidence="2">
    <name type="scientific">Strongyloides ratti</name>
    <name type="common">Parasitic roundworm</name>
    <dbReference type="NCBI Taxonomy" id="34506"/>
    <lineage>
        <taxon>Eukaryota</taxon>
        <taxon>Metazoa</taxon>
        <taxon>Ecdysozoa</taxon>
        <taxon>Nematoda</taxon>
        <taxon>Chromadorea</taxon>
        <taxon>Rhabditida</taxon>
        <taxon>Tylenchina</taxon>
        <taxon>Panagrolaimomorpha</taxon>
        <taxon>Strongyloidoidea</taxon>
        <taxon>Strongyloididae</taxon>
        <taxon>Strongyloides</taxon>
    </lineage>
</organism>
<reference evidence="2 3" key="1">
    <citation type="submission" date="2014-09" db="EMBL/GenBank/DDBJ databases">
        <authorList>
            <person name="Martin A.A."/>
        </authorList>
    </citation>
    <scope>NUCLEOTIDE SEQUENCE</scope>
    <source>
        <strain evidence="3">ED321</strain>
        <strain evidence="2">ED321 Heterogonic</strain>
    </source>
</reference>